<keyword evidence="3" id="KW-1185">Reference proteome</keyword>
<dbReference type="AlphaFoldDB" id="A0AAV2KR95"/>
<evidence type="ECO:0000256" key="1">
    <source>
        <dbReference type="SAM" id="MobiDB-lite"/>
    </source>
</evidence>
<dbReference type="EMBL" id="OZ035841">
    <property type="protein sequence ID" value="CAL1590599.1"/>
    <property type="molecule type" value="Genomic_DNA"/>
</dbReference>
<accession>A0AAV2KR95</accession>
<gene>
    <name evidence="2" type="ORF">KC01_LOCUS20092</name>
</gene>
<feature type="region of interest" description="Disordered" evidence="1">
    <location>
        <begin position="43"/>
        <end position="62"/>
    </location>
</feature>
<evidence type="ECO:0000313" key="3">
    <source>
        <dbReference type="Proteomes" id="UP001497482"/>
    </source>
</evidence>
<proteinExistence type="predicted"/>
<reference evidence="2 3" key="1">
    <citation type="submission" date="2024-04" db="EMBL/GenBank/DDBJ databases">
        <authorList>
            <person name="Waldvogel A.-M."/>
            <person name="Schoenle A."/>
        </authorList>
    </citation>
    <scope>NUCLEOTIDE SEQUENCE [LARGE SCALE GENOMIC DNA]</scope>
</reference>
<organism evidence="2 3">
    <name type="scientific">Knipowitschia caucasica</name>
    <name type="common">Caucasian dwarf goby</name>
    <name type="synonym">Pomatoschistus caucasicus</name>
    <dbReference type="NCBI Taxonomy" id="637954"/>
    <lineage>
        <taxon>Eukaryota</taxon>
        <taxon>Metazoa</taxon>
        <taxon>Chordata</taxon>
        <taxon>Craniata</taxon>
        <taxon>Vertebrata</taxon>
        <taxon>Euteleostomi</taxon>
        <taxon>Actinopterygii</taxon>
        <taxon>Neopterygii</taxon>
        <taxon>Teleostei</taxon>
        <taxon>Neoteleostei</taxon>
        <taxon>Acanthomorphata</taxon>
        <taxon>Gobiaria</taxon>
        <taxon>Gobiiformes</taxon>
        <taxon>Gobioidei</taxon>
        <taxon>Gobiidae</taxon>
        <taxon>Gobiinae</taxon>
        <taxon>Knipowitschia</taxon>
    </lineage>
</organism>
<protein>
    <submittedName>
        <fullName evidence="2">Uncharacterized protein</fullName>
    </submittedName>
</protein>
<dbReference type="Proteomes" id="UP001497482">
    <property type="component" value="Chromosome 19"/>
</dbReference>
<name>A0AAV2KR95_KNICA</name>
<sequence>MTHVYPPLCPGWSSGTFSPSLILCTYLPLLPLWPLNSVHPSPQYNESAASGPSGCGPRCEGPDGLGPLYPPERHSILSCGETLRKMSPLRVEKSE</sequence>
<evidence type="ECO:0000313" key="2">
    <source>
        <dbReference type="EMBL" id="CAL1590599.1"/>
    </source>
</evidence>